<comment type="caution">
    <text evidence="2">The sequence shown here is derived from an EMBL/GenBank/DDBJ whole genome shotgun (WGS) entry which is preliminary data.</text>
</comment>
<feature type="signal peptide" evidence="1">
    <location>
        <begin position="1"/>
        <end position="23"/>
    </location>
</feature>
<evidence type="ECO:0000256" key="1">
    <source>
        <dbReference type="SAM" id="SignalP"/>
    </source>
</evidence>
<dbReference type="RefSeq" id="WP_386106983.1">
    <property type="nucleotide sequence ID" value="NZ_JBHTJR010000045.1"/>
</dbReference>
<proteinExistence type="predicted"/>
<sequence length="127" mass="14422">MKKANVIKVAMLLLFFASQSLLAQSDSRRQLDLGPEQSSGSNLNSIKVVSDKEKASIKIKSFNYKGKGTPKKVKSTKKGQDLSLEDLEKLVQQKTNLRYRNKRNKPIPEKCFKEETDCDKSSKEKKE</sequence>
<organism evidence="2 3">
    <name type="scientific">Tenacibaculum geojense</name>
    <dbReference type="NCBI Taxonomy" id="915352"/>
    <lineage>
        <taxon>Bacteria</taxon>
        <taxon>Pseudomonadati</taxon>
        <taxon>Bacteroidota</taxon>
        <taxon>Flavobacteriia</taxon>
        <taxon>Flavobacteriales</taxon>
        <taxon>Flavobacteriaceae</taxon>
        <taxon>Tenacibaculum</taxon>
    </lineage>
</organism>
<feature type="chain" id="PRO_5045418664" evidence="1">
    <location>
        <begin position="24"/>
        <end position="127"/>
    </location>
</feature>
<keyword evidence="1" id="KW-0732">Signal</keyword>
<gene>
    <name evidence="2" type="ORF">ACFQ1U_07660</name>
</gene>
<keyword evidence="3" id="KW-1185">Reference proteome</keyword>
<evidence type="ECO:0000313" key="3">
    <source>
        <dbReference type="Proteomes" id="UP001597062"/>
    </source>
</evidence>
<dbReference type="Proteomes" id="UP001597062">
    <property type="component" value="Unassembled WGS sequence"/>
</dbReference>
<accession>A0ABW3JS15</accession>
<reference evidence="3" key="1">
    <citation type="journal article" date="2019" name="Int. J. Syst. Evol. Microbiol.">
        <title>The Global Catalogue of Microorganisms (GCM) 10K type strain sequencing project: providing services to taxonomists for standard genome sequencing and annotation.</title>
        <authorList>
            <consortium name="The Broad Institute Genomics Platform"/>
            <consortium name="The Broad Institute Genome Sequencing Center for Infectious Disease"/>
            <person name="Wu L."/>
            <person name="Ma J."/>
        </authorList>
    </citation>
    <scope>NUCLEOTIDE SEQUENCE [LARGE SCALE GENOMIC DNA]</scope>
    <source>
        <strain evidence="3">CCUG 60527</strain>
    </source>
</reference>
<name>A0ABW3JS15_9FLAO</name>
<protein>
    <submittedName>
        <fullName evidence="2">Uncharacterized protein</fullName>
    </submittedName>
</protein>
<evidence type="ECO:0000313" key="2">
    <source>
        <dbReference type="EMBL" id="MFD0993076.1"/>
    </source>
</evidence>
<dbReference type="EMBL" id="JBHTJR010000045">
    <property type="protein sequence ID" value="MFD0993076.1"/>
    <property type="molecule type" value="Genomic_DNA"/>
</dbReference>